<dbReference type="EMBL" id="CP042425">
    <property type="protein sequence ID" value="QEL14631.1"/>
    <property type="molecule type" value="Genomic_DNA"/>
</dbReference>
<dbReference type="Proteomes" id="UP000324974">
    <property type="component" value="Chromosome"/>
</dbReference>
<evidence type="ECO:0000256" key="1">
    <source>
        <dbReference type="SAM" id="Coils"/>
    </source>
</evidence>
<accession>A0A5C1A658</accession>
<name>A0A5C1A658_9BACT</name>
<organism evidence="2 3">
    <name type="scientific">Limnoglobus roseus</name>
    <dbReference type="NCBI Taxonomy" id="2598579"/>
    <lineage>
        <taxon>Bacteria</taxon>
        <taxon>Pseudomonadati</taxon>
        <taxon>Planctomycetota</taxon>
        <taxon>Planctomycetia</taxon>
        <taxon>Gemmatales</taxon>
        <taxon>Gemmataceae</taxon>
        <taxon>Limnoglobus</taxon>
    </lineage>
</organism>
<evidence type="ECO:0000313" key="3">
    <source>
        <dbReference type="Proteomes" id="UP000324974"/>
    </source>
</evidence>
<evidence type="ECO:0000313" key="2">
    <source>
        <dbReference type="EMBL" id="QEL14631.1"/>
    </source>
</evidence>
<reference evidence="3" key="1">
    <citation type="submission" date="2019-08" db="EMBL/GenBank/DDBJ databases">
        <title>Limnoglobus roseus gen. nov., sp. nov., a novel freshwater planctomycete with a giant genome from the family Gemmataceae.</title>
        <authorList>
            <person name="Kulichevskaya I.S."/>
            <person name="Naumoff D.G."/>
            <person name="Miroshnikov K."/>
            <person name="Ivanova A."/>
            <person name="Philippov D.A."/>
            <person name="Hakobyan A."/>
            <person name="Rijpstra I.C."/>
            <person name="Sinninghe Damste J.S."/>
            <person name="Liesack W."/>
            <person name="Dedysh S.N."/>
        </authorList>
    </citation>
    <scope>NUCLEOTIDE SEQUENCE [LARGE SCALE GENOMIC DNA]</scope>
    <source>
        <strain evidence="3">PX52</strain>
    </source>
</reference>
<feature type="coiled-coil region" evidence="1">
    <location>
        <begin position="32"/>
        <end position="59"/>
    </location>
</feature>
<dbReference type="KEGG" id="lrs:PX52LOC_01523"/>
<protein>
    <submittedName>
        <fullName evidence="2">Uncharacterized protein</fullName>
    </submittedName>
</protein>
<proteinExistence type="predicted"/>
<dbReference type="RefSeq" id="WP_149109512.1">
    <property type="nucleotide sequence ID" value="NZ_CP042425.1"/>
</dbReference>
<dbReference type="AlphaFoldDB" id="A0A5C1A658"/>
<keyword evidence="3" id="KW-1185">Reference proteome</keyword>
<gene>
    <name evidence="2" type="ORF">PX52LOC_01523</name>
</gene>
<keyword evidence="1" id="KW-0175">Coiled coil</keyword>
<sequence>MYTDRILSSLLRKELRLRESAARVAADDLDAASALTAEANEYERRAKHLADLLALAEEHERDAARMTTSIPVGAVDRLREAEYLRGKAKLVTDHPPPTR</sequence>